<dbReference type="GO" id="GO:0016410">
    <property type="term" value="F:N-acyltransferase activity"/>
    <property type="evidence" value="ECO:0007669"/>
    <property type="project" value="TreeGrafter"/>
</dbReference>
<protein>
    <recommendedName>
        <fullName evidence="3">Acyltransferase MbtK/IucB-like conserved domain-containing protein</fullName>
    </recommendedName>
</protein>
<dbReference type="Proteomes" id="UP000799640">
    <property type="component" value="Unassembled WGS sequence"/>
</dbReference>
<organism evidence="4 5">
    <name type="scientific">Trichodelitschia bisporula</name>
    <dbReference type="NCBI Taxonomy" id="703511"/>
    <lineage>
        <taxon>Eukaryota</taxon>
        <taxon>Fungi</taxon>
        <taxon>Dikarya</taxon>
        <taxon>Ascomycota</taxon>
        <taxon>Pezizomycotina</taxon>
        <taxon>Dothideomycetes</taxon>
        <taxon>Dothideomycetes incertae sedis</taxon>
        <taxon>Phaeotrichales</taxon>
        <taxon>Phaeotrichaceae</taxon>
        <taxon>Trichodelitschia</taxon>
    </lineage>
</organism>
<name>A0A6G1HYF4_9PEZI</name>
<reference evidence="4" key="1">
    <citation type="journal article" date="2020" name="Stud. Mycol.">
        <title>101 Dothideomycetes genomes: a test case for predicting lifestyles and emergence of pathogens.</title>
        <authorList>
            <person name="Haridas S."/>
            <person name="Albert R."/>
            <person name="Binder M."/>
            <person name="Bloem J."/>
            <person name="Labutti K."/>
            <person name="Salamov A."/>
            <person name="Andreopoulos B."/>
            <person name="Baker S."/>
            <person name="Barry K."/>
            <person name="Bills G."/>
            <person name="Bluhm B."/>
            <person name="Cannon C."/>
            <person name="Castanera R."/>
            <person name="Culley D."/>
            <person name="Daum C."/>
            <person name="Ezra D."/>
            <person name="Gonzalez J."/>
            <person name="Henrissat B."/>
            <person name="Kuo A."/>
            <person name="Liang C."/>
            <person name="Lipzen A."/>
            <person name="Lutzoni F."/>
            <person name="Magnuson J."/>
            <person name="Mondo S."/>
            <person name="Nolan M."/>
            <person name="Ohm R."/>
            <person name="Pangilinan J."/>
            <person name="Park H.-J."/>
            <person name="Ramirez L."/>
            <person name="Alfaro M."/>
            <person name="Sun H."/>
            <person name="Tritt A."/>
            <person name="Yoshinaga Y."/>
            <person name="Zwiers L.-H."/>
            <person name="Turgeon B."/>
            <person name="Goodwin S."/>
            <person name="Spatafora J."/>
            <person name="Crous P."/>
            <person name="Grigoriev I."/>
        </authorList>
    </citation>
    <scope>NUCLEOTIDE SEQUENCE</scope>
    <source>
        <strain evidence="4">CBS 262.69</strain>
    </source>
</reference>
<comment type="similarity">
    <text evidence="1">Belongs to the lysine N-acyltransferase MbtK family.</text>
</comment>
<dbReference type="InterPro" id="IPR019432">
    <property type="entry name" value="Acyltransferase_MbtK/IucB-like"/>
</dbReference>
<dbReference type="PANTHER" id="PTHR31438:SF1">
    <property type="entry name" value="LYSINE N-ACYLTRANSFERASE C17G9.06C-RELATED"/>
    <property type="match status" value="1"/>
</dbReference>
<feature type="domain" description="Acyltransferase MbtK/IucB-like conserved" evidence="3">
    <location>
        <begin position="407"/>
        <end position="454"/>
    </location>
</feature>
<keyword evidence="5" id="KW-1185">Reference proteome</keyword>
<dbReference type="AlphaFoldDB" id="A0A6G1HYF4"/>
<evidence type="ECO:0000313" key="5">
    <source>
        <dbReference type="Proteomes" id="UP000799640"/>
    </source>
</evidence>
<accession>A0A6G1HYF4</accession>
<gene>
    <name evidence="4" type="ORF">EJ06DRAFT_529987</name>
</gene>
<proteinExistence type="inferred from homology"/>
<dbReference type="Pfam" id="PF13523">
    <property type="entry name" value="Acetyltransf_8"/>
    <property type="match status" value="1"/>
</dbReference>
<dbReference type="SUPFAM" id="SSF55729">
    <property type="entry name" value="Acyl-CoA N-acyltransferases (Nat)"/>
    <property type="match status" value="1"/>
</dbReference>
<dbReference type="SMART" id="SM01006">
    <property type="entry name" value="AlcB"/>
    <property type="match status" value="1"/>
</dbReference>
<feature type="compositionally biased region" description="Polar residues" evidence="2">
    <location>
        <begin position="243"/>
        <end position="255"/>
    </location>
</feature>
<dbReference type="GO" id="GO:0019290">
    <property type="term" value="P:siderophore biosynthetic process"/>
    <property type="evidence" value="ECO:0007669"/>
    <property type="project" value="InterPro"/>
</dbReference>
<dbReference type="Gene3D" id="3.40.630.30">
    <property type="match status" value="1"/>
</dbReference>
<dbReference type="OrthoDB" id="448427at2759"/>
<feature type="region of interest" description="Disordered" evidence="2">
    <location>
        <begin position="236"/>
        <end position="301"/>
    </location>
</feature>
<sequence>MAPHQAHLPNGLTLTVSPVFGGLYFRANELTSHNTPFPPGWTVILHTEDNTEDDDPAWDPHHQPKDSKSSITTPRDTPDLPTIHRARHRRLRFTKPTMHNDHLFISSISQSSHNELRPANSPTRQIAMMLWATLWWYFHQPEPDLLVTNKSSEHIADSGKPRGEWRINIKREGVFSSKTVLPKLERMGLIASADSCVGADLDERSMEGWTHMFVSRRAFWQLDARIYLFSLVSSSGSPFPSGTPHNSRPGSPNRQTGDRPHSGLAGNGNGGTLAHEMPLSPPVWPPQSSSQGPFHSTSHLPTYYPPPPPQFVFTGGIRHPLRPKPPRQGETFYTRFVPSVGQYLSFRVASMSRRPQQYRGPVAGPAPFHLGSAVSPPRTSQSESAIPTMGKLLGDREPGAAMVGAELPVSECCDTDLLHRWMNDPRVSDFWGEAGPPSQQEEFLRKGLRSTHSFPAIGCWDGRPFGYFEIYWAKEDQALGVHLSGEVGNYDRGIHCLVGEQEFRGPHRVPIWLSALVHYCWLADNRTEVVMMEPRVDNEKLVQYAEGVGFFKERQLSLEHKQSWLLKIRRDAWQAPAL</sequence>
<evidence type="ECO:0000313" key="4">
    <source>
        <dbReference type="EMBL" id="KAF2400896.1"/>
    </source>
</evidence>
<evidence type="ECO:0000256" key="1">
    <source>
        <dbReference type="ARBA" id="ARBA00009893"/>
    </source>
</evidence>
<feature type="compositionally biased region" description="Basic and acidic residues" evidence="2">
    <location>
        <begin position="58"/>
        <end position="68"/>
    </location>
</feature>
<dbReference type="EMBL" id="ML996694">
    <property type="protein sequence ID" value="KAF2400896.1"/>
    <property type="molecule type" value="Genomic_DNA"/>
</dbReference>
<evidence type="ECO:0000256" key="2">
    <source>
        <dbReference type="SAM" id="MobiDB-lite"/>
    </source>
</evidence>
<dbReference type="PANTHER" id="PTHR31438">
    <property type="entry name" value="LYSINE N-ACYLTRANSFERASE C17G9.06C-RELATED"/>
    <property type="match status" value="1"/>
</dbReference>
<feature type="region of interest" description="Disordered" evidence="2">
    <location>
        <begin position="50"/>
        <end position="85"/>
    </location>
</feature>
<evidence type="ECO:0000259" key="3">
    <source>
        <dbReference type="SMART" id="SM01006"/>
    </source>
</evidence>
<dbReference type="InterPro" id="IPR016181">
    <property type="entry name" value="Acyl_CoA_acyltransferase"/>
</dbReference>